<evidence type="ECO:0000259" key="13">
    <source>
        <dbReference type="PROSITE" id="PS51217"/>
    </source>
</evidence>
<dbReference type="PROSITE" id="PS51198">
    <property type="entry name" value="UVRD_HELICASE_ATP_BIND"/>
    <property type="match status" value="1"/>
</dbReference>
<evidence type="ECO:0000256" key="9">
    <source>
        <dbReference type="ARBA" id="ARBA00034808"/>
    </source>
</evidence>
<dbReference type="PROSITE" id="PS51217">
    <property type="entry name" value="UVRD_HELICASE_CTER"/>
    <property type="match status" value="1"/>
</dbReference>
<dbReference type="PANTHER" id="PTHR11070:SF2">
    <property type="entry name" value="ATP-DEPENDENT DNA HELICASE SRS2"/>
    <property type="match status" value="1"/>
</dbReference>
<feature type="domain" description="UvrD-like helicase ATP-binding" evidence="12">
    <location>
        <begin position="51"/>
        <end position="325"/>
    </location>
</feature>
<dbReference type="Proteomes" id="UP000285120">
    <property type="component" value="Unassembled WGS sequence"/>
</dbReference>
<keyword evidence="2 11" id="KW-0547">Nucleotide-binding</keyword>
<keyword evidence="3 11" id="KW-0378">Hydrolase</keyword>
<dbReference type="GO" id="GO:0003677">
    <property type="term" value="F:DNA binding"/>
    <property type="evidence" value="ECO:0007669"/>
    <property type="project" value="UniProtKB-KW"/>
</dbReference>
<dbReference type="GO" id="GO:0016887">
    <property type="term" value="F:ATP hydrolysis activity"/>
    <property type="evidence" value="ECO:0007669"/>
    <property type="project" value="RHEA"/>
</dbReference>
<sequence length="756" mass="86562">MENTSFEKTPFGIISPVVPEADLAREESDAEQTDGGEEDYFYFRALKEKGISLNQSQTKAVRHGEGPFLALAGAGSGKTSVLVCRTGYLLAVRKIPAAHILLVTFTKKAAEEMKERIAALPGISAQAVRQLQVRTFHSFFLQLLRGQGYDQKMITSERFKHIIIKKKLKEAGFDGKYQPETLLSLYSSYRMNNLSLAEMPAENPMEIEQKGVFRRYEAWKKEEHQLDFDDILCHAYELLCESETLLRKMQERFKYIMVDEFQDTNPLQYEMMKMLSASHKNLFVAGDDDQTIYSFNGAQSEIILEFDKEFPTAEMATLDVNYRSTSPITGLGNEVIRHNTNRREKTLKSTVMSQTYPLYFRAETTDEEAKLAAADILHKVQNDGRSFADFAVLHRTASVSRAMFEQLTLHQIPFLSFTTVDQMFYNQWPIKAVMDHLRLALNPYYNEALPEVLPTLFINREKGMLHIKRLEAVGEQAEPLELLQSLGGLRTFQVGKLQERERLLKQLKPMKPKQAIKKMRETFYDTYLEANEAQAETMHKEGVKETLDELESSAGRFDSVLAFVSFVDDMVEMYKGMQKKTQAAKTDAVSLMTIHRAKGLEFPVVYLIGASETILPHSSAVKASGSKDFIKKSNESEEKALEEERRLAYVAITRAKEELYIGSPAQYRGKAVEVSRFFLEAFPHATQKRRQPMEQQPEERKIVKAWLCTNEDCIVWVKIQTQEDDTLQEKTCPICKSKMEKGEKEVIIAQRRNGRR</sequence>
<name>A0A419V4D7_9BACL</name>
<dbReference type="Pfam" id="PF00580">
    <property type="entry name" value="UvrD-helicase"/>
    <property type="match status" value="1"/>
</dbReference>
<evidence type="ECO:0000256" key="7">
    <source>
        <dbReference type="ARBA" id="ARBA00023235"/>
    </source>
</evidence>
<dbReference type="InterPro" id="IPR000212">
    <property type="entry name" value="DNA_helicase_UvrD/REP"/>
</dbReference>
<dbReference type="GO" id="GO:0043138">
    <property type="term" value="F:3'-5' DNA helicase activity"/>
    <property type="evidence" value="ECO:0007669"/>
    <property type="project" value="UniProtKB-EC"/>
</dbReference>
<dbReference type="EC" id="5.6.2.4" evidence="9"/>
<comment type="catalytic activity">
    <reaction evidence="8">
        <text>Couples ATP hydrolysis with the unwinding of duplex DNA by translocating in the 3'-5' direction.</text>
        <dbReference type="EC" id="5.6.2.4"/>
    </reaction>
</comment>
<evidence type="ECO:0000256" key="11">
    <source>
        <dbReference type="PROSITE-ProRule" id="PRU00560"/>
    </source>
</evidence>
<dbReference type="CDD" id="cd17932">
    <property type="entry name" value="DEXQc_UvrD"/>
    <property type="match status" value="1"/>
</dbReference>
<dbReference type="GO" id="GO:0005829">
    <property type="term" value="C:cytosol"/>
    <property type="evidence" value="ECO:0007669"/>
    <property type="project" value="TreeGrafter"/>
</dbReference>
<dbReference type="Gene3D" id="1.10.486.10">
    <property type="entry name" value="PCRA, domain 4"/>
    <property type="match status" value="1"/>
</dbReference>
<gene>
    <name evidence="14" type="ORF">ATL39_1647</name>
</gene>
<accession>A0A419V4D7</accession>
<dbReference type="Gene3D" id="3.40.50.300">
    <property type="entry name" value="P-loop containing nucleotide triphosphate hydrolases"/>
    <property type="match status" value="2"/>
</dbReference>
<evidence type="ECO:0000256" key="3">
    <source>
        <dbReference type="ARBA" id="ARBA00022801"/>
    </source>
</evidence>
<evidence type="ECO:0000313" key="15">
    <source>
        <dbReference type="Proteomes" id="UP000285120"/>
    </source>
</evidence>
<dbReference type="GO" id="GO:0005524">
    <property type="term" value="F:ATP binding"/>
    <property type="evidence" value="ECO:0007669"/>
    <property type="project" value="UniProtKB-UniRule"/>
</dbReference>
<dbReference type="SUPFAM" id="SSF52540">
    <property type="entry name" value="P-loop containing nucleoside triphosphate hydrolases"/>
    <property type="match status" value="1"/>
</dbReference>
<dbReference type="InterPro" id="IPR014017">
    <property type="entry name" value="DNA_helicase_UvrD-like_C"/>
</dbReference>
<dbReference type="PANTHER" id="PTHR11070">
    <property type="entry name" value="UVRD / RECB / PCRA DNA HELICASE FAMILY MEMBER"/>
    <property type="match status" value="1"/>
</dbReference>
<evidence type="ECO:0000256" key="1">
    <source>
        <dbReference type="ARBA" id="ARBA00009922"/>
    </source>
</evidence>
<dbReference type="Pfam" id="PF14169">
    <property type="entry name" value="YdjO"/>
    <property type="match status" value="1"/>
</dbReference>
<dbReference type="Gene3D" id="1.10.10.160">
    <property type="match status" value="1"/>
</dbReference>
<evidence type="ECO:0000256" key="2">
    <source>
        <dbReference type="ARBA" id="ARBA00022741"/>
    </source>
</evidence>
<dbReference type="InterPro" id="IPR014016">
    <property type="entry name" value="UvrD-like_ATP-bd"/>
</dbReference>
<keyword evidence="6" id="KW-0238">DNA-binding</keyword>
<organism evidence="14 15">
    <name type="scientific">Sinobaca qinghaiensis</name>
    <dbReference type="NCBI Taxonomy" id="342944"/>
    <lineage>
        <taxon>Bacteria</taxon>
        <taxon>Bacillati</taxon>
        <taxon>Bacillota</taxon>
        <taxon>Bacilli</taxon>
        <taxon>Bacillales</taxon>
        <taxon>Sporolactobacillaceae</taxon>
        <taxon>Sinobaca</taxon>
    </lineage>
</organism>
<comment type="similarity">
    <text evidence="1">Belongs to the helicase family. UvrD subfamily.</text>
</comment>
<feature type="domain" description="UvrD-like helicase C-terminal" evidence="13">
    <location>
        <begin position="326"/>
        <end position="599"/>
    </location>
</feature>
<dbReference type="InterPro" id="IPR025916">
    <property type="entry name" value="YdjO"/>
</dbReference>
<evidence type="ECO:0000256" key="6">
    <source>
        <dbReference type="ARBA" id="ARBA00023125"/>
    </source>
</evidence>
<reference evidence="14 15" key="1">
    <citation type="submission" date="2018-09" db="EMBL/GenBank/DDBJ databases">
        <title>Genomic Encyclopedia of Archaeal and Bacterial Type Strains, Phase II (KMG-II): from individual species to whole genera.</title>
        <authorList>
            <person name="Goeker M."/>
        </authorList>
    </citation>
    <scope>NUCLEOTIDE SEQUENCE [LARGE SCALE GENOMIC DNA]</scope>
    <source>
        <strain evidence="14 15">DSM 17008</strain>
    </source>
</reference>
<keyword evidence="7" id="KW-0413">Isomerase</keyword>
<dbReference type="AlphaFoldDB" id="A0A419V4D7"/>
<comment type="caution">
    <text evidence="14">The sequence shown here is derived from an EMBL/GenBank/DDBJ whole genome shotgun (WGS) entry which is preliminary data.</text>
</comment>
<evidence type="ECO:0000256" key="10">
    <source>
        <dbReference type="ARBA" id="ARBA00048988"/>
    </source>
</evidence>
<dbReference type="Pfam" id="PF13361">
    <property type="entry name" value="UvrD_C"/>
    <property type="match status" value="1"/>
</dbReference>
<comment type="catalytic activity">
    <reaction evidence="10">
        <text>ATP + H2O = ADP + phosphate + H(+)</text>
        <dbReference type="Rhea" id="RHEA:13065"/>
        <dbReference type="ChEBI" id="CHEBI:15377"/>
        <dbReference type="ChEBI" id="CHEBI:15378"/>
        <dbReference type="ChEBI" id="CHEBI:30616"/>
        <dbReference type="ChEBI" id="CHEBI:43474"/>
        <dbReference type="ChEBI" id="CHEBI:456216"/>
        <dbReference type="EC" id="5.6.2.4"/>
    </reaction>
</comment>
<evidence type="ECO:0000259" key="12">
    <source>
        <dbReference type="PROSITE" id="PS51198"/>
    </source>
</evidence>
<evidence type="ECO:0000256" key="4">
    <source>
        <dbReference type="ARBA" id="ARBA00022806"/>
    </source>
</evidence>
<protein>
    <recommendedName>
        <fullName evidence="9">DNA 3'-5' helicase</fullName>
        <ecNumber evidence="9">5.6.2.4</ecNumber>
    </recommendedName>
</protein>
<keyword evidence="4 11" id="KW-0347">Helicase</keyword>
<dbReference type="InterPro" id="IPR027417">
    <property type="entry name" value="P-loop_NTPase"/>
</dbReference>
<dbReference type="RefSeq" id="WP_120192848.1">
    <property type="nucleotide sequence ID" value="NZ_RAPK01000008.1"/>
</dbReference>
<dbReference type="GO" id="GO:0033202">
    <property type="term" value="C:DNA helicase complex"/>
    <property type="evidence" value="ECO:0007669"/>
    <property type="project" value="TreeGrafter"/>
</dbReference>
<dbReference type="GO" id="GO:0000725">
    <property type="term" value="P:recombinational repair"/>
    <property type="evidence" value="ECO:0007669"/>
    <property type="project" value="TreeGrafter"/>
</dbReference>
<evidence type="ECO:0000256" key="5">
    <source>
        <dbReference type="ARBA" id="ARBA00022840"/>
    </source>
</evidence>
<keyword evidence="5 11" id="KW-0067">ATP-binding</keyword>
<dbReference type="OrthoDB" id="9810135at2"/>
<evidence type="ECO:0000256" key="8">
    <source>
        <dbReference type="ARBA" id="ARBA00034617"/>
    </source>
</evidence>
<feature type="binding site" evidence="11">
    <location>
        <begin position="72"/>
        <end position="79"/>
    </location>
    <ligand>
        <name>ATP</name>
        <dbReference type="ChEBI" id="CHEBI:30616"/>
    </ligand>
</feature>
<dbReference type="EMBL" id="RAPK01000008">
    <property type="protein sequence ID" value="RKD73354.1"/>
    <property type="molecule type" value="Genomic_DNA"/>
</dbReference>
<evidence type="ECO:0000313" key="14">
    <source>
        <dbReference type="EMBL" id="RKD73354.1"/>
    </source>
</evidence>
<proteinExistence type="inferred from homology"/>
<dbReference type="InterPro" id="IPR013986">
    <property type="entry name" value="DExx_box_DNA_helicase_dom_sf"/>
</dbReference>
<keyword evidence="15" id="KW-1185">Reference proteome</keyword>